<dbReference type="PANTHER" id="PTHR43434:SF13">
    <property type="entry name" value="PHOSPHOGLYCOLATE PHOSPHATASE"/>
    <property type="match status" value="1"/>
</dbReference>
<name>A0A1I5YSZ3_9BACI</name>
<dbReference type="EMBL" id="FOXX01000003">
    <property type="protein sequence ID" value="SFQ47353.1"/>
    <property type="molecule type" value="Genomic_DNA"/>
</dbReference>
<evidence type="ECO:0000256" key="2">
    <source>
        <dbReference type="ARBA" id="ARBA00022842"/>
    </source>
</evidence>
<accession>A0A1I5YSZ3</accession>
<sequence>MDKTILFNFNGTLLNTKHLAINIFNEIAGKYEYRKIAEEEIPYLSTLSVRDRCRVLNIPIYKMPIAGMKIKQRYQQYLPDLEPVKGIHGVIVQLKKMGFQLGFLTTNSRDTTSRFLINNSMDIFDYAHYSFNPFSKKGEISFFLKVHNLKAEDIIYIGDELRDIKAAKQNQLYCIAVSWGYDSKELLEAGEPNHIADRPQDILNILQSKF</sequence>
<dbReference type="InterPro" id="IPR050155">
    <property type="entry name" value="HAD-like_hydrolase_sf"/>
</dbReference>
<keyword evidence="4" id="KW-1185">Reference proteome</keyword>
<dbReference type="InterPro" id="IPR023198">
    <property type="entry name" value="PGP-like_dom2"/>
</dbReference>
<evidence type="ECO:0000313" key="4">
    <source>
        <dbReference type="Proteomes" id="UP000182762"/>
    </source>
</evidence>
<dbReference type="PANTHER" id="PTHR43434">
    <property type="entry name" value="PHOSPHOGLYCOLATE PHOSPHATASE"/>
    <property type="match status" value="1"/>
</dbReference>
<dbReference type="InterPro" id="IPR023214">
    <property type="entry name" value="HAD_sf"/>
</dbReference>
<dbReference type="GeneID" id="93710248"/>
<dbReference type="Gene3D" id="1.10.150.240">
    <property type="entry name" value="Putative phosphatase, domain 2"/>
    <property type="match status" value="1"/>
</dbReference>
<proteinExistence type="predicted"/>
<dbReference type="InterPro" id="IPR041492">
    <property type="entry name" value="HAD_2"/>
</dbReference>
<dbReference type="Pfam" id="PF13419">
    <property type="entry name" value="HAD_2"/>
    <property type="match status" value="1"/>
</dbReference>
<organism evidence="3 4">
    <name type="scientific">Priestia endophytica DSM 13796</name>
    <dbReference type="NCBI Taxonomy" id="1121089"/>
    <lineage>
        <taxon>Bacteria</taxon>
        <taxon>Bacillati</taxon>
        <taxon>Bacillota</taxon>
        <taxon>Bacilli</taxon>
        <taxon>Bacillales</taxon>
        <taxon>Bacillaceae</taxon>
        <taxon>Priestia</taxon>
    </lineage>
</organism>
<dbReference type="SUPFAM" id="SSF56784">
    <property type="entry name" value="HAD-like"/>
    <property type="match status" value="1"/>
</dbReference>
<dbReference type="InterPro" id="IPR036412">
    <property type="entry name" value="HAD-like_sf"/>
</dbReference>
<dbReference type="NCBIfam" id="TIGR01549">
    <property type="entry name" value="HAD-SF-IA-v1"/>
    <property type="match status" value="1"/>
</dbReference>
<dbReference type="Proteomes" id="UP000182762">
    <property type="component" value="Unassembled WGS sequence"/>
</dbReference>
<dbReference type="InterPro" id="IPR006439">
    <property type="entry name" value="HAD-SF_hydro_IA"/>
</dbReference>
<keyword evidence="1" id="KW-0378">Hydrolase</keyword>
<protein>
    <submittedName>
        <fullName evidence="3">Phosphoglycolate phosphatase</fullName>
    </submittedName>
</protein>
<dbReference type="RefSeq" id="WP_061804501.1">
    <property type="nucleotide sequence ID" value="NZ_FOXX01000003.1"/>
</dbReference>
<dbReference type="Gene3D" id="3.40.50.1000">
    <property type="entry name" value="HAD superfamily/HAD-like"/>
    <property type="match status" value="1"/>
</dbReference>
<reference evidence="3 4" key="1">
    <citation type="submission" date="2016-10" db="EMBL/GenBank/DDBJ databases">
        <authorList>
            <person name="Varghese N."/>
            <person name="Submissions S."/>
        </authorList>
    </citation>
    <scope>NUCLEOTIDE SEQUENCE [LARGE SCALE GENOMIC DNA]</scope>
    <source>
        <strain evidence="3 4">DSM 13796</strain>
    </source>
</reference>
<evidence type="ECO:0000256" key="1">
    <source>
        <dbReference type="ARBA" id="ARBA00022801"/>
    </source>
</evidence>
<evidence type="ECO:0000313" key="3">
    <source>
        <dbReference type="EMBL" id="SFQ47353.1"/>
    </source>
</evidence>
<gene>
    <name evidence="3" type="ORF">SAMN02745910_01545</name>
</gene>
<comment type="caution">
    <text evidence="3">The sequence shown here is derived from an EMBL/GenBank/DDBJ whole genome shotgun (WGS) entry which is preliminary data.</text>
</comment>
<keyword evidence="2" id="KW-0460">Magnesium</keyword>